<sequence length="197" mass="22898">MIEIQPPLKDWKQPRYRALVSQYADYVAIKQRGKQDGWVSEAIHDVVPRGQRVWWSAEYIVIPREYLQAVIDRLGGDSQVIIRAVQDGPVKRVRHFFPGYIGPWNRWHDVDHLWVLCGLCRQWHDRHMDAFIVPGATFKAVCHEMGAEYEVIVRGEPYSLDWKTGSSKASEIYRTSPAAAPTRLWDEAVRDLLRDDT</sequence>
<name>A0A8J3UGH9_9ACTN</name>
<protein>
    <submittedName>
        <fullName evidence="1">Uncharacterized protein</fullName>
    </submittedName>
</protein>
<accession>A0A8J3UGH9</accession>
<evidence type="ECO:0000313" key="2">
    <source>
        <dbReference type="Proteomes" id="UP000622547"/>
    </source>
</evidence>
<dbReference type="Proteomes" id="UP000622547">
    <property type="component" value="Unassembled WGS sequence"/>
</dbReference>
<organism evidence="1 2">
    <name type="scientific">Planotetraspora phitsanulokensis</name>
    <dbReference type="NCBI Taxonomy" id="575192"/>
    <lineage>
        <taxon>Bacteria</taxon>
        <taxon>Bacillati</taxon>
        <taxon>Actinomycetota</taxon>
        <taxon>Actinomycetes</taxon>
        <taxon>Streptosporangiales</taxon>
        <taxon>Streptosporangiaceae</taxon>
        <taxon>Planotetraspora</taxon>
    </lineage>
</organism>
<comment type="caution">
    <text evidence="1">The sequence shown here is derived from an EMBL/GenBank/DDBJ whole genome shotgun (WGS) entry which is preliminary data.</text>
</comment>
<reference evidence="1 2" key="1">
    <citation type="submission" date="2021-01" db="EMBL/GenBank/DDBJ databases">
        <title>Whole genome shotgun sequence of Planotetraspora phitsanulokensis NBRC 104273.</title>
        <authorList>
            <person name="Komaki H."/>
            <person name="Tamura T."/>
        </authorList>
    </citation>
    <scope>NUCLEOTIDE SEQUENCE [LARGE SCALE GENOMIC DNA]</scope>
    <source>
        <strain evidence="1 2">NBRC 104273</strain>
    </source>
</reference>
<dbReference type="RefSeq" id="WP_204078284.1">
    <property type="nucleotide sequence ID" value="NZ_BOOP01000048.1"/>
</dbReference>
<dbReference type="AlphaFoldDB" id="A0A8J3UGH9"/>
<proteinExistence type="predicted"/>
<gene>
    <name evidence="1" type="ORF">Pph01_78740</name>
</gene>
<evidence type="ECO:0000313" key="1">
    <source>
        <dbReference type="EMBL" id="GII42871.1"/>
    </source>
</evidence>
<dbReference type="EMBL" id="BOOP01000048">
    <property type="protein sequence ID" value="GII42871.1"/>
    <property type="molecule type" value="Genomic_DNA"/>
</dbReference>
<keyword evidence="2" id="KW-1185">Reference proteome</keyword>